<keyword evidence="1" id="KW-1133">Transmembrane helix</keyword>
<evidence type="ECO:0000256" key="1">
    <source>
        <dbReference type="SAM" id="Phobius"/>
    </source>
</evidence>
<feature type="transmembrane region" description="Helical" evidence="1">
    <location>
        <begin position="273"/>
        <end position="294"/>
    </location>
</feature>
<dbReference type="EMBL" id="AJWJ01000006">
    <property type="protein sequence ID" value="KAF2078364.1"/>
    <property type="molecule type" value="Genomic_DNA"/>
</dbReference>
<feature type="transmembrane region" description="Helical" evidence="1">
    <location>
        <begin position="200"/>
        <end position="226"/>
    </location>
</feature>
<dbReference type="GO" id="GO:0004659">
    <property type="term" value="F:prenyltransferase activity"/>
    <property type="evidence" value="ECO:0007669"/>
    <property type="project" value="InterPro"/>
</dbReference>
<dbReference type="Proteomes" id="UP000695562">
    <property type="component" value="Unassembled WGS sequence"/>
</dbReference>
<accession>A0A8J4Q3U9</accession>
<keyword evidence="3" id="KW-1185">Reference proteome</keyword>
<proteinExistence type="predicted"/>
<reference evidence="2" key="1">
    <citation type="submission" date="2020-01" db="EMBL/GenBank/DDBJ databases">
        <title>Development of genomics and gene disruption for Polysphondylium violaceum indicates a role for the polyketide synthase stlB in stalk morphogenesis.</title>
        <authorList>
            <person name="Narita B."/>
            <person name="Kawabe Y."/>
            <person name="Kin K."/>
            <person name="Saito T."/>
            <person name="Gibbs R."/>
            <person name="Kuspa A."/>
            <person name="Muzny D."/>
            <person name="Queller D."/>
            <person name="Richards S."/>
            <person name="Strassman J."/>
            <person name="Sucgang R."/>
            <person name="Worley K."/>
            <person name="Schaap P."/>
        </authorList>
    </citation>
    <scope>NUCLEOTIDE SEQUENCE</scope>
    <source>
        <strain evidence="2">QSvi11</strain>
    </source>
</reference>
<name>A0A8J4Q3U9_9MYCE</name>
<feature type="transmembrane region" description="Helical" evidence="1">
    <location>
        <begin position="374"/>
        <end position="394"/>
    </location>
</feature>
<protein>
    <recommendedName>
        <fullName evidence="4">UbiA prenyltransferase family protein</fullName>
    </recommendedName>
</protein>
<dbReference type="AlphaFoldDB" id="A0A8J4Q3U9"/>
<dbReference type="InterPro" id="IPR026046">
    <property type="entry name" value="UBIAD1"/>
</dbReference>
<feature type="transmembrane region" description="Helical" evidence="1">
    <location>
        <begin position="247"/>
        <end position="267"/>
    </location>
</feature>
<organism evidence="2 3">
    <name type="scientific">Polysphondylium violaceum</name>
    <dbReference type="NCBI Taxonomy" id="133409"/>
    <lineage>
        <taxon>Eukaryota</taxon>
        <taxon>Amoebozoa</taxon>
        <taxon>Evosea</taxon>
        <taxon>Eumycetozoa</taxon>
        <taxon>Dictyostelia</taxon>
        <taxon>Dictyosteliales</taxon>
        <taxon>Dictyosteliaceae</taxon>
        <taxon>Polysphondylium</taxon>
    </lineage>
</organism>
<sequence>MDLFQYSIEKYVSPPSSHSVTTKIDNTSSTPSPISITTTNPIINNSNININNPINFCDTDLRKKENINIFNSSSICNSENFSVKNTTFINLNNLSILINNNNNNNNSYQHQYYNNLYNNNNNNQMSKKNKMFQNKLKGNNIESDNGLKSFFDLVKKLIEKNMQSKSFYQYLHVCKVGALPVSMSMVVFGTALAFKKTNSIDLALFIFNLLFLLSMHCFGNLILAHYKIRSKQMKLFYKDIKTTDIEKYIFITSVICALWLLLIVKRISDTQLLYSFIVPCLSCAAIVLTILSGYPIDLKYGYDLAIPLVFILQIKFSFLCQAMEFNPHVLLNAIPIALVAQGAYYSNNIKNFEIDFILNNKKSLSKVLGRKNSYSLFMFYYLLSYLMLMGISYYQNRYLVMLPIVILPKLSKIFEDLSEGNHISLLEETCQFSFYFGLLSSIGMS</sequence>
<keyword evidence="1" id="KW-0472">Membrane</keyword>
<feature type="transmembrane region" description="Helical" evidence="1">
    <location>
        <begin position="170"/>
        <end position="194"/>
    </location>
</feature>
<evidence type="ECO:0000313" key="2">
    <source>
        <dbReference type="EMBL" id="KAF2078364.1"/>
    </source>
</evidence>
<dbReference type="CDD" id="cd13962">
    <property type="entry name" value="PT_UbiA_UBIAD1"/>
    <property type="match status" value="1"/>
</dbReference>
<keyword evidence="1" id="KW-0812">Transmembrane</keyword>
<gene>
    <name evidence="2" type="ORF">CYY_000348</name>
</gene>
<evidence type="ECO:0008006" key="4">
    <source>
        <dbReference type="Google" id="ProtNLM"/>
    </source>
</evidence>
<evidence type="ECO:0000313" key="3">
    <source>
        <dbReference type="Proteomes" id="UP000695562"/>
    </source>
</evidence>
<comment type="caution">
    <text evidence="2">The sequence shown here is derived from an EMBL/GenBank/DDBJ whole genome shotgun (WGS) entry which is preliminary data.</text>
</comment>